<evidence type="ECO:0000259" key="2">
    <source>
        <dbReference type="Pfam" id="PF04326"/>
    </source>
</evidence>
<feature type="domain" description="GmrSD restriction endonucleases N-terminal" evidence="1">
    <location>
        <begin position="28"/>
        <end position="164"/>
    </location>
</feature>
<comment type="caution">
    <text evidence="3">The sequence shown here is derived from an EMBL/GenBank/DDBJ whole genome shotgun (WGS) entry which is preliminary data.</text>
</comment>
<protein>
    <submittedName>
        <fullName evidence="3">DUF262 domain-containing protein</fullName>
    </submittedName>
</protein>
<dbReference type="PANTHER" id="PTHR39639:SF1">
    <property type="entry name" value="DUF262 DOMAIN-CONTAINING PROTEIN"/>
    <property type="match status" value="1"/>
</dbReference>
<dbReference type="EMBL" id="SHDO01000010">
    <property type="protein sequence ID" value="MBX6980677.1"/>
    <property type="molecule type" value="Genomic_DNA"/>
</dbReference>
<evidence type="ECO:0000259" key="1">
    <source>
        <dbReference type="Pfam" id="PF03235"/>
    </source>
</evidence>
<dbReference type="Proteomes" id="UP000824410">
    <property type="component" value="Unassembled WGS sequence"/>
</dbReference>
<evidence type="ECO:0000313" key="4">
    <source>
        <dbReference type="Proteomes" id="UP000824410"/>
    </source>
</evidence>
<dbReference type="PANTHER" id="PTHR39639">
    <property type="entry name" value="CHROMOSOME 16, WHOLE GENOME SHOTGUN SEQUENCE"/>
    <property type="match status" value="1"/>
</dbReference>
<name>A0AAP2JYY0_PRORE</name>
<feature type="domain" description="Schlafen AlbA-2" evidence="2">
    <location>
        <begin position="419"/>
        <end position="576"/>
    </location>
</feature>
<gene>
    <name evidence="3" type="ORF">EX242_10435</name>
</gene>
<sequence length="591" mass="68621">MDNENNLDIDAKYIDELYEWYLNDNLTINRRYQRKLVWTIKEKQELISSLLKKYPIPLLLFVRTNNKREILDGLQRLEAIMSFIEQRYPVNGEYFNLDSMVLTKEKKDSGELVQKLPIMSRQESSGIARYKFAISEYSSDNEDIDEVFRRINSNGKRLSRQEIRCAGCTTYFSDLVRIISTTIRGDTTHTETLALKNVHSISIASDKLDYGINIDNHFYVRNNVLIKSNIRESLDEELVSNILAYIMLEEKPLSSSDALDGFYGVRDTTHTLSDRNALDKYIKLHSVPRIKENYIYVYDIIDDLFKNNNFKKHVLGEQSRSHECPRYYQVVFLAFYDLLINKNKVIKDKKKLLEQLKNVGSKKIIDVTEASRWKGESREKSVDDLVAHIDRFFKMSPKGAENQVNTTEINTLLTNSKTEQTYYDFKQGIYTLDKKTKIDKKCLSKIVETCVAIHNINKTVTGYILVGIAEDSHVCKMLDEIYGKSEVKVVNGFHLIGVDREATNETNGLDGYFLRIKQFIEESNINKKLKMQILKDITFCIYEDKHILKITIKSTGEVCAYNNTIYVRQGANNKEIKGIDEQNVIYSLYNS</sequence>
<reference evidence="3" key="1">
    <citation type="submission" date="2019-02" db="EMBL/GenBank/DDBJ databases">
        <title>Genomic characterization of isolates from hospital effluents in KZN, South Africa.</title>
        <authorList>
            <person name="Ntshobeni N."/>
            <person name="Allam M."/>
            <person name="Ismail A."/>
            <person name="Amoako D."/>
            <person name="Essack S."/>
            <person name="Chenia H."/>
        </authorList>
    </citation>
    <scope>NUCLEOTIDE SEQUENCE</scope>
    <source>
        <strain evidence="3">AFE97_S1</strain>
    </source>
</reference>
<dbReference type="InterPro" id="IPR004919">
    <property type="entry name" value="GmrSD_N"/>
</dbReference>
<evidence type="ECO:0000313" key="3">
    <source>
        <dbReference type="EMBL" id="MBX6980677.1"/>
    </source>
</evidence>
<dbReference type="Pfam" id="PF04326">
    <property type="entry name" value="SLFN_AlbA_2"/>
    <property type="match status" value="1"/>
</dbReference>
<dbReference type="InterPro" id="IPR007421">
    <property type="entry name" value="Schlafen_AlbA_2_dom"/>
</dbReference>
<dbReference type="Gene3D" id="3.30.950.30">
    <property type="entry name" value="Schlafen, AAA domain"/>
    <property type="match status" value="1"/>
</dbReference>
<accession>A0AAP2JYY0</accession>
<organism evidence="3 4">
    <name type="scientific">Providencia rettgeri</name>
    <dbReference type="NCBI Taxonomy" id="587"/>
    <lineage>
        <taxon>Bacteria</taxon>
        <taxon>Pseudomonadati</taxon>
        <taxon>Pseudomonadota</taxon>
        <taxon>Gammaproteobacteria</taxon>
        <taxon>Enterobacterales</taxon>
        <taxon>Morganellaceae</taxon>
        <taxon>Providencia</taxon>
    </lineage>
</organism>
<dbReference type="InterPro" id="IPR038461">
    <property type="entry name" value="Schlafen_AlbA_2_dom_sf"/>
</dbReference>
<proteinExistence type="predicted"/>
<dbReference type="AlphaFoldDB" id="A0AAP2JYY0"/>
<dbReference type="Pfam" id="PF03235">
    <property type="entry name" value="GmrSD_N"/>
    <property type="match status" value="1"/>
</dbReference>